<evidence type="ECO:0000313" key="8">
    <source>
        <dbReference type="EMBL" id="QPH53657.1"/>
    </source>
</evidence>
<dbReference type="PANTHER" id="PTHR43047">
    <property type="entry name" value="TWO-COMPONENT HISTIDINE PROTEIN KINASE"/>
    <property type="match status" value="1"/>
</dbReference>
<dbReference type="InterPro" id="IPR004358">
    <property type="entry name" value="Sig_transdc_His_kin-like_C"/>
</dbReference>
<dbReference type="KEGG" id="poz:I0K15_18035"/>
<keyword evidence="4" id="KW-0808">Transferase</keyword>
<dbReference type="PRINTS" id="PR00344">
    <property type="entry name" value="BCTRLSENSOR"/>
</dbReference>
<accession>A0A7S9LQY6</accession>
<dbReference type="Gene3D" id="1.10.287.130">
    <property type="match status" value="1"/>
</dbReference>
<evidence type="ECO:0000259" key="7">
    <source>
        <dbReference type="PROSITE" id="PS50109"/>
    </source>
</evidence>
<dbReference type="Proteomes" id="UP000594800">
    <property type="component" value="Chromosome"/>
</dbReference>
<dbReference type="RefSeq" id="WP_196102866.1">
    <property type="nucleotide sequence ID" value="NZ_CP064942.1"/>
</dbReference>
<dbReference type="Pfam" id="PF12860">
    <property type="entry name" value="PAS_7"/>
    <property type="match status" value="2"/>
</dbReference>
<dbReference type="SUPFAM" id="SSF47384">
    <property type="entry name" value="Homodimeric domain of signal transducing histidine kinase"/>
    <property type="match status" value="1"/>
</dbReference>
<keyword evidence="6" id="KW-0175">Coiled coil</keyword>
<feature type="domain" description="Histidine kinase" evidence="7">
    <location>
        <begin position="381"/>
        <end position="593"/>
    </location>
</feature>
<dbReference type="EMBL" id="CP064942">
    <property type="protein sequence ID" value="QPH53657.1"/>
    <property type="molecule type" value="Genomic_DNA"/>
</dbReference>
<evidence type="ECO:0000313" key="9">
    <source>
        <dbReference type="Proteomes" id="UP000594800"/>
    </source>
</evidence>
<organism evidence="8 9">
    <name type="scientific">Pontivivens ytuae</name>
    <dbReference type="NCBI Taxonomy" id="2789856"/>
    <lineage>
        <taxon>Bacteria</taxon>
        <taxon>Pseudomonadati</taxon>
        <taxon>Pseudomonadota</taxon>
        <taxon>Alphaproteobacteria</taxon>
        <taxon>Rhodobacterales</taxon>
        <taxon>Paracoccaceae</taxon>
        <taxon>Pontivivens</taxon>
    </lineage>
</organism>
<keyword evidence="3" id="KW-0597">Phosphoprotein</keyword>
<comment type="catalytic activity">
    <reaction evidence="1">
        <text>ATP + protein L-histidine = ADP + protein N-phospho-L-histidine.</text>
        <dbReference type="EC" id="2.7.13.3"/>
    </reaction>
</comment>
<dbReference type="Pfam" id="PF00512">
    <property type="entry name" value="HisKA"/>
    <property type="match status" value="1"/>
</dbReference>
<feature type="coiled-coil region" evidence="6">
    <location>
        <begin position="61"/>
        <end position="95"/>
    </location>
</feature>
<dbReference type="Pfam" id="PF02518">
    <property type="entry name" value="HATPase_c"/>
    <property type="match status" value="1"/>
</dbReference>
<dbReference type="SUPFAM" id="SSF55785">
    <property type="entry name" value="PYP-like sensor domain (PAS domain)"/>
    <property type="match status" value="1"/>
</dbReference>
<dbReference type="GO" id="GO:0009927">
    <property type="term" value="F:histidine phosphotransfer kinase activity"/>
    <property type="evidence" value="ECO:0007669"/>
    <property type="project" value="TreeGrafter"/>
</dbReference>
<dbReference type="PROSITE" id="PS50109">
    <property type="entry name" value="HIS_KIN"/>
    <property type="match status" value="1"/>
</dbReference>
<protein>
    <recommendedName>
        <fullName evidence="2">histidine kinase</fullName>
        <ecNumber evidence="2">2.7.13.3</ecNumber>
    </recommendedName>
</protein>
<dbReference type="PANTHER" id="PTHR43047:SF9">
    <property type="entry name" value="HISTIDINE KINASE"/>
    <property type="match status" value="1"/>
</dbReference>
<dbReference type="EC" id="2.7.13.3" evidence="2"/>
<dbReference type="CDD" id="cd00082">
    <property type="entry name" value="HisKA"/>
    <property type="match status" value="1"/>
</dbReference>
<dbReference type="InterPro" id="IPR036097">
    <property type="entry name" value="HisK_dim/P_sf"/>
</dbReference>
<sequence>MTHALLDPTDDLARQNEKLLRISEVLMNRVEQATNDSGAAFAHFQRAAMLEDQVRERTADLERALDLLHESNARYAAANDEKEAARRDLASAIETIKEGFALFDDEDVLQLSNSRFGMHMLDLKPHLKPGLSFDEYSARVASSRYLVLPEGDTQESWLARRRAAHRNRHVMFNVAMRGDRWIQVSEHRTHDGQTVVMQTDITDVMRIERQERETLLDDQARLIRATLDHIEQGVCIFDTDRRLIGWNRRMAGLLLVPLERLRMGADIRVLYDQLGREVEFQGDMTLADVKEWARTRSGREPLRFELRHRQGRLLDVFAEEMPNDGFVISFRDVTAEREAARVLHEANEMLERRVRDRTLELEDALSVAERANASKSRFVAAASHDLLQPLSAAKLYLSSVQEDIGDAGQAQVLGRAQNALDSVEEIIDALLAISKLESGAVEPQIRRFELTPMLRQLQDDFRPHADLAGLGLHVVPCSAMVETDAFYLRRVLQNLIANAIRYTRSGKVLVGARRQRRAVRLEVWDTGPGIPKDAQDDIFKEFHRLGTDASAAQGMGLGLAIVERACAMMNLPLELTSTVGRGTGFLVTVPLAGVRPRGPKVRVRAQ</sequence>
<evidence type="ECO:0000256" key="1">
    <source>
        <dbReference type="ARBA" id="ARBA00000085"/>
    </source>
</evidence>
<dbReference type="CDD" id="cd00075">
    <property type="entry name" value="HATPase"/>
    <property type="match status" value="1"/>
</dbReference>
<dbReference type="AlphaFoldDB" id="A0A7S9LQY6"/>
<evidence type="ECO:0000256" key="3">
    <source>
        <dbReference type="ARBA" id="ARBA00022553"/>
    </source>
</evidence>
<name>A0A7S9LQY6_9RHOB</name>
<dbReference type="Gene3D" id="3.30.565.10">
    <property type="entry name" value="Histidine kinase-like ATPase, C-terminal domain"/>
    <property type="match status" value="1"/>
</dbReference>
<dbReference type="SMART" id="SM00387">
    <property type="entry name" value="HATPase_c"/>
    <property type="match status" value="1"/>
</dbReference>
<keyword evidence="9" id="KW-1185">Reference proteome</keyword>
<dbReference type="GO" id="GO:0005886">
    <property type="term" value="C:plasma membrane"/>
    <property type="evidence" value="ECO:0007669"/>
    <property type="project" value="TreeGrafter"/>
</dbReference>
<dbReference type="SUPFAM" id="SSF55874">
    <property type="entry name" value="ATPase domain of HSP90 chaperone/DNA topoisomerase II/histidine kinase"/>
    <property type="match status" value="1"/>
</dbReference>
<evidence type="ECO:0000256" key="4">
    <source>
        <dbReference type="ARBA" id="ARBA00022679"/>
    </source>
</evidence>
<gene>
    <name evidence="8" type="ORF">I0K15_18035</name>
</gene>
<dbReference type="Gene3D" id="3.30.450.20">
    <property type="entry name" value="PAS domain"/>
    <property type="match status" value="1"/>
</dbReference>
<evidence type="ECO:0000256" key="2">
    <source>
        <dbReference type="ARBA" id="ARBA00012438"/>
    </source>
</evidence>
<evidence type="ECO:0000256" key="5">
    <source>
        <dbReference type="ARBA" id="ARBA00022777"/>
    </source>
</evidence>
<dbReference type="InterPro" id="IPR005467">
    <property type="entry name" value="His_kinase_dom"/>
</dbReference>
<dbReference type="InterPro" id="IPR003661">
    <property type="entry name" value="HisK_dim/P_dom"/>
</dbReference>
<evidence type="ECO:0000256" key="6">
    <source>
        <dbReference type="SAM" id="Coils"/>
    </source>
</evidence>
<reference evidence="8 9" key="1">
    <citation type="submission" date="2020-11" db="EMBL/GenBank/DDBJ databases">
        <title>Description of Pontivivens ytuae sp. nov. isolated from deep sea sediment of Mariana Trench.</title>
        <authorList>
            <person name="Wang Z."/>
            <person name="Sun Q.-L."/>
            <person name="Xu X.-D."/>
            <person name="Tang Y.-Z."/>
            <person name="Zhang J."/>
        </authorList>
    </citation>
    <scope>NUCLEOTIDE SEQUENCE [LARGE SCALE GENOMIC DNA]</scope>
    <source>
        <strain evidence="8 9">MT2928</strain>
    </source>
</reference>
<keyword evidence="5" id="KW-0418">Kinase</keyword>
<dbReference type="InterPro" id="IPR036890">
    <property type="entry name" value="HATPase_C_sf"/>
</dbReference>
<proteinExistence type="predicted"/>
<dbReference type="InterPro" id="IPR035965">
    <property type="entry name" value="PAS-like_dom_sf"/>
</dbReference>
<dbReference type="GO" id="GO:0000155">
    <property type="term" value="F:phosphorelay sensor kinase activity"/>
    <property type="evidence" value="ECO:0007669"/>
    <property type="project" value="InterPro"/>
</dbReference>
<dbReference type="FunFam" id="3.30.565.10:FF:000049">
    <property type="entry name" value="Two-component sensor histidine kinase"/>
    <property type="match status" value="1"/>
</dbReference>
<dbReference type="InterPro" id="IPR003594">
    <property type="entry name" value="HATPase_dom"/>
</dbReference>
<dbReference type="SMART" id="SM00388">
    <property type="entry name" value="HisKA"/>
    <property type="match status" value="1"/>
</dbReference>